<feature type="transmembrane region" description="Helical" evidence="3">
    <location>
        <begin position="6"/>
        <end position="22"/>
    </location>
</feature>
<accession>A0ABX0K2L2</accession>
<comment type="caution">
    <text evidence="4">The sequence shown here is derived from an EMBL/GenBank/DDBJ whole genome shotgun (WGS) entry which is preliminary data.</text>
</comment>
<sequence>MIWPGIAFLSVLTLLPAGVTVWRRSAARDERSAALELHEAQLVELDRDLDVGMIVPSEHGIARLEIQRRILVADQAPAVMVDRAARTRIAIALALIPMFAVALYLTGGHPGFPAQPLKPRLEAMAARDAKAGKVIDQLKDALAKMPADDPSLRQGYILLGQAEASRGHDKGAADAWRKALALEFQPDLAIQLAEEQVRVDGHISAESLALYQRALEAAPKDAPWRQAVEQRIAQGEHEQEQP</sequence>
<keyword evidence="3" id="KW-0812">Transmembrane</keyword>
<evidence type="ECO:0000313" key="5">
    <source>
        <dbReference type="Proteomes" id="UP000631653"/>
    </source>
</evidence>
<protein>
    <submittedName>
        <fullName evidence="4">C-type cytochrome biogenesis protein CcmI</fullName>
    </submittedName>
</protein>
<organism evidence="4 5">
    <name type="scientific">Acetobacter conturbans</name>
    <dbReference type="NCBI Taxonomy" id="1737472"/>
    <lineage>
        <taxon>Bacteria</taxon>
        <taxon>Pseudomonadati</taxon>
        <taxon>Pseudomonadota</taxon>
        <taxon>Alphaproteobacteria</taxon>
        <taxon>Acetobacterales</taxon>
        <taxon>Acetobacteraceae</taxon>
        <taxon>Acetobacter</taxon>
    </lineage>
</organism>
<dbReference type="Proteomes" id="UP000631653">
    <property type="component" value="Unassembled WGS sequence"/>
</dbReference>
<gene>
    <name evidence="4" type="primary">ccmI</name>
    <name evidence="4" type="ORF">GOB81_06375</name>
</gene>
<keyword evidence="3" id="KW-0472">Membrane</keyword>
<name>A0ABX0K2L2_9PROT</name>
<keyword evidence="3" id="KW-1133">Transmembrane helix</keyword>
<feature type="transmembrane region" description="Helical" evidence="3">
    <location>
        <begin position="89"/>
        <end position="107"/>
    </location>
</feature>
<evidence type="ECO:0000256" key="3">
    <source>
        <dbReference type="SAM" id="Phobius"/>
    </source>
</evidence>
<dbReference type="InterPro" id="IPR011990">
    <property type="entry name" value="TPR-like_helical_dom_sf"/>
</dbReference>
<keyword evidence="1" id="KW-0201">Cytochrome c-type biogenesis</keyword>
<dbReference type="RefSeq" id="WP_173569562.1">
    <property type="nucleotide sequence ID" value="NZ_WOSY01000005.1"/>
</dbReference>
<keyword evidence="5" id="KW-1185">Reference proteome</keyword>
<dbReference type="Gene3D" id="1.25.40.10">
    <property type="entry name" value="Tetratricopeptide repeat domain"/>
    <property type="match status" value="1"/>
</dbReference>
<evidence type="ECO:0000256" key="2">
    <source>
        <dbReference type="SAM" id="MobiDB-lite"/>
    </source>
</evidence>
<dbReference type="InterPro" id="IPR017560">
    <property type="entry name" value="Cyt_c_biogenesis_CcmI"/>
</dbReference>
<evidence type="ECO:0000256" key="1">
    <source>
        <dbReference type="ARBA" id="ARBA00022748"/>
    </source>
</evidence>
<dbReference type="EMBL" id="WOSY01000005">
    <property type="protein sequence ID" value="NHN88252.1"/>
    <property type="molecule type" value="Genomic_DNA"/>
</dbReference>
<reference evidence="4 5" key="1">
    <citation type="journal article" date="2020" name="Int. J. Syst. Evol. Microbiol.">
        <title>Novel acetic acid bacteria from cider fermentations: Acetobacter conturbans sp. nov. and Acetobacter fallax sp. nov.</title>
        <authorList>
            <person name="Sombolestani A.S."/>
            <person name="Cleenwerck I."/>
            <person name="Cnockaert M."/>
            <person name="Borremans W."/>
            <person name="Wieme A.D."/>
            <person name="De Vuyst L."/>
            <person name="Vandamme P."/>
        </authorList>
    </citation>
    <scope>NUCLEOTIDE SEQUENCE [LARGE SCALE GENOMIC DNA]</scope>
    <source>
        <strain evidence="4 5">LMG 1627</strain>
    </source>
</reference>
<proteinExistence type="predicted"/>
<evidence type="ECO:0000313" key="4">
    <source>
        <dbReference type="EMBL" id="NHN88252.1"/>
    </source>
</evidence>
<feature type="region of interest" description="Disordered" evidence="2">
    <location>
        <begin position="221"/>
        <end position="242"/>
    </location>
</feature>
<dbReference type="NCBIfam" id="TIGR03142">
    <property type="entry name" value="cytochro_ccmI"/>
    <property type="match status" value="1"/>
</dbReference>